<dbReference type="InterPro" id="IPR022462">
    <property type="entry name" value="EpmB"/>
</dbReference>
<evidence type="ECO:0000256" key="8">
    <source>
        <dbReference type="ARBA" id="ARBA00022723"/>
    </source>
</evidence>
<keyword evidence="9" id="KW-0663">Pyridoxal phosphate</keyword>
<keyword evidence="10" id="KW-0408">Iron</keyword>
<sequence>MITASPTPRLSPPTAGWRELWRDAITDAGELLAAVGLAHRPDLLPPGDEGFPLRVPRGFVARMRQGDAADPLLLQVLPRAQEAATADGFSVDAVGDMASRAGHGVLHKYDGRVLLIASGSCAVNCRYCFRRHFPYGEEIAAAAQWREALAHLHADHSIREVILSGGDPLSLATHKLQELTRGLADLPHVIRLRIHTRLPIVLPERVDDAFIDWLSALPVQKVVVLHANHANEFDAAVDAACARLRAAGATLLNQSVLLRGVNDDVDALTALCERSFAAGVLPYYLHQLDKVQGAAHFEIDDDRALELLEGLRGRLPGYLVPRLVRELPGDPSKRPIADFAR</sequence>
<evidence type="ECO:0000256" key="5">
    <source>
        <dbReference type="ARBA" id="ARBA00022363"/>
    </source>
</evidence>
<evidence type="ECO:0000256" key="1">
    <source>
        <dbReference type="ARBA" id="ARBA00001352"/>
    </source>
</evidence>
<dbReference type="Pfam" id="PF04055">
    <property type="entry name" value="Radical_SAM"/>
    <property type="match status" value="1"/>
</dbReference>
<dbReference type="SUPFAM" id="SSF102114">
    <property type="entry name" value="Radical SAM enzymes"/>
    <property type="match status" value="1"/>
</dbReference>
<dbReference type="PIRSF" id="PIRSF004911">
    <property type="entry name" value="DUF160"/>
    <property type="match status" value="1"/>
</dbReference>
<protein>
    <recommendedName>
        <fullName evidence="5">L-lysine 2,3-aminomutase</fullName>
    </recommendedName>
    <alternativeName>
        <fullName evidence="13">EF-P post-translational modification enzyme B</fullName>
    </alternativeName>
</protein>
<name>A0ABY4SXD2_9GAMM</name>
<keyword evidence="6" id="KW-0004">4Fe-4S</keyword>
<dbReference type="SFLD" id="SFLDF00314">
    <property type="entry name" value="L-lysine_2_3-aminomutase_(yjeK"/>
    <property type="match status" value="1"/>
</dbReference>
<comment type="cofactor">
    <cofactor evidence="3">
        <name>[4Fe-4S] cluster</name>
        <dbReference type="ChEBI" id="CHEBI:49883"/>
    </cofactor>
</comment>
<dbReference type="SFLD" id="SFLDG01070">
    <property type="entry name" value="PLP-dependent"/>
    <property type="match status" value="1"/>
</dbReference>
<evidence type="ECO:0000313" key="16">
    <source>
        <dbReference type="Proteomes" id="UP001056681"/>
    </source>
</evidence>
<dbReference type="Proteomes" id="UP001056681">
    <property type="component" value="Chromosome"/>
</dbReference>
<reference evidence="15" key="1">
    <citation type="submission" date="2020-10" db="EMBL/GenBank/DDBJ databases">
        <title>Whole-genome sequence of Luteibacter sp. EIF3.</title>
        <authorList>
            <person name="Friedrich I."/>
            <person name="Hertel R."/>
            <person name="Daniel R."/>
        </authorList>
    </citation>
    <scope>NUCLEOTIDE SEQUENCE</scope>
    <source>
        <strain evidence="15">EIF3</strain>
    </source>
</reference>
<dbReference type="InterPro" id="IPR013785">
    <property type="entry name" value="Aldolase_TIM"/>
</dbReference>
<keyword evidence="7" id="KW-0949">S-adenosyl-L-methionine</keyword>
<keyword evidence="11" id="KW-0411">Iron-sulfur</keyword>
<dbReference type="PANTHER" id="PTHR30538">
    <property type="entry name" value="LYSINE 2,3-AMINOMUTASE-RELATED"/>
    <property type="match status" value="1"/>
</dbReference>
<evidence type="ECO:0000256" key="12">
    <source>
        <dbReference type="ARBA" id="ARBA00023235"/>
    </source>
</evidence>
<dbReference type="EMBL" id="CP063231">
    <property type="protein sequence ID" value="URL57362.1"/>
    <property type="molecule type" value="Genomic_DNA"/>
</dbReference>
<evidence type="ECO:0000256" key="6">
    <source>
        <dbReference type="ARBA" id="ARBA00022485"/>
    </source>
</evidence>
<dbReference type="RefSeq" id="WP_250338265.1">
    <property type="nucleotide sequence ID" value="NZ_CP063231.1"/>
</dbReference>
<keyword evidence="16" id="KW-1185">Reference proteome</keyword>
<dbReference type="InterPro" id="IPR058240">
    <property type="entry name" value="rSAM_sf"/>
</dbReference>
<keyword evidence="8" id="KW-0479">Metal-binding</keyword>
<dbReference type="NCBIfam" id="TIGR03821">
    <property type="entry name" value="EFP_modif_epmB"/>
    <property type="match status" value="1"/>
</dbReference>
<feature type="domain" description="Radical SAM core" evidence="14">
    <location>
        <begin position="107"/>
        <end position="330"/>
    </location>
</feature>
<evidence type="ECO:0000256" key="4">
    <source>
        <dbReference type="ARBA" id="ARBA00008703"/>
    </source>
</evidence>
<dbReference type="CDD" id="cd01335">
    <property type="entry name" value="Radical_SAM"/>
    <property type="match status" value="1"/>
</dbReference>
<evidence type="ECO:0000256" key="10">
    <source>
        <dbReference type="ARBA" id="ARBA00023004"/>
    </source>
</evidence>
<gene>
    <name evidence="15" type="primary">epmB</name>
    <name evidence="15" type="ORF">IM816_12025</name>
</gene>
<dbReference type="SFLD" id="SFLDS00029">
    <property type="entry name" value="Radical_SAM"/>
    <property type="match status" value="1"/>
</dbReference>
<evidence type="ECO:0000256" key="9">
    <source>
        <dbReference type="ARBA" id="ARBA00022898"/>
    </source>
</evidence>
<evidence type="ECO:0000256" key="2">
    <source>
        <dbReference type="ARBA" id="ARBA00001933"/>
    </source>
</evidence>
<organism evidence="15 16">
    <name type="scientific">Luteibacter flocculans</name>
    <dbReference type="NCBI Taxonomy" id="2780091"/>
    <lineage>
        <taxon>Bacteria</taxon>
        <taxon>Pseudomonadati</taxon>
        <taxon>Pseudomonadota</taxon>
        <taxon>Gammaproteobacteria</taxon>
        <taxon>Lysobacterales</taxon>
        <taxon>Rhodanobacteraceae</taxon>
        <taxon>Luteibacter</taxon>
    </lineage>
</organism>
<evidence type="ECO:0000259" key="14">
    <source>
        <dbReference type="PROSITE" id="PS51918"/>
    </source>
</evidence>
<evidence type="ECO:0000256" key="13">
    <source>
        <dbReference type="ARBA" id="ARBA00030756"/>
    </source>
</evidence>
<dbReference type="InterPro" id="IPR003739">
    <property type="entry name" value="Lys_aminomutase/Glu_NH3_mut"/>
</dbReference>
<evidence type="ECO:0000313" key="15">
    <source>
        <dbReference type="EMBL" id="URL57362.1"/>
    </source>
</evidence>
<evidence type="ECO:0000256" key="11">
    <source>
        <dbReference type="ARBA" id="ARBA00023014"/>
    </source>
</evidence>
<evidence type="ECO:0000256" key="3">
    <source>
        <dbReference type="ARBA" id="ARBA00001966"/>
    </source>
</evidence>
<keyword evidence="12" id="KW-0413">Isomerase</keyword>
<comment type="similarity">
    <text evidence="4">Belongs to the radical SAM superfamily. KamA family.</text>
</comment>
<evidence type="ECO:0000256" key="7">
    <source>
        <dbReference type="ARBA" id="ARBA00022691"/>
    </source>
</evidence>
<dbReference type="NCBIfam" id="TIGR00238">
    <property type="entry name" value="KamA family radical SAM protein"/>
    <property type="match status" value="1"/>
</dbReference>
<comment type="cofactor">
    <cofactor evidence="2">
        <name>pyridoxal 5'-phosphate</name>
        <dbReference type="ChEBI" id="CHEBI:597326"/>
    </cofactor>
</comment>
<proteinExistence type="inferred from homology"/>
<dbReference type="PROSITE" id="PS51918">
    <property type="entry name" value="RADICAL_SAM"/>
    <property type="match status" value="1"/>
</dbReference>
<dbReference type="Gene3D" id="3.20.20.70">
    <property type="entry name" value="Aldolase class I"/>
    <property type="match status" value="1"/>
</dbReference>
<dbReference type="InterPro" id="IPR007197">
    <property type="entry name" value="rSAM"/>
</dbReference>
<accession>A0ABY4SXD2</accession>
<comment type="catalytic activity">
    <reaction evidence="1">
        <text>L-lysine = D-beta-lysine</text>
        <dbReference type="Rhea" id="RHEA:44148"/>
        <dbReference type="ChEBI" id="CHEBI:32551"/>
        <dbReference type="ChEBI" id="CHEBI:84138"/>
    </reaction>
</comment>
<dbReference type="PANTHER" id="PTHR30538:SF1">
    <property type="entry name" value="L-LYSINE 2,3-AMINOMUTASE"/>
    <property type="match status" value="1"/>
</dbReference>